<dbReference type="PROSITE" id="PS52045">
    <property type="entry name" value="NEPROSIN_PEP_CD"/>
    <property type="match status" value="3"/>
</dbReference>
<feature type="region of interest" description="Disordered" evidence="1">
    <location>
        <begin position="94"/>
        <end position="121"/>
    </location>
</feature>
<feature type="domain" description="Neprosin PEP catalytic" evidence="2">
    <location>
        <begin position="165"/>
        <end position="420"/>
    </location>
</feature>
<dbReference type="InterPro" id="IPR053168">
    <property type="entry name" value="Glutamic_endopeptidase"/>
</dbReference>
<dbReference type="RefSeq" id="XP_008220538.1">
    <property type="nucleotide sequence ID" value="XM_008222316.2"/>
</dbReference>
<feature type="region of interest" description="Disordered" evidence="1">
    <location>
        <begin position="491"/>
        <end position="526"/>
    </location>
</feature>
<reference evidence="4" key="2">
    <citation type="submission" date="2025-08" db="UniProtKB">
        <authorList>
            <consortium name="RefSeq"/>
        </authorList>
    </citation>
    <scope>IDENTIFICATION</scope>
</reference>
<dbReference type="InterPro" id="IPR025521">
    <property type="entry name" value="Neprosin_propep"/>
</dbReference>
<sequence length="1294" mass="145830">MVIMLGVTVTLIRCGVLVEGKLFSKQKILEAERQLNQLGRPAVKTIQSEDGDIIDCIDIYKQPAFDHPALRNHTIQMAPTYDRTKETKTMEKMDRWKKRNEEQSPITVKQTWHKSGSCPQGTIPVRRIQKKELLRASSVKDYGRKKHSSTLSRHVPQLSDNKTVYLQRANHSKAILFTEGYRYNGAKGDIKVYNPSVELDDEYSTSQVSLINGAYYDFESVESGWAVNPSVYGDRQTRFFVYWTVDGSQKTGCFDLTCPGFVQTSHEIALGAAIHPISVPHGLPYQIIVYIYKDPVTSNWWVQYGEKINIGYWPPELFVLLSYHATSVEWGGEVYSSRVGTTPHTRTDMGSGHFAESAVWGTSGVIKRIRVHENSPGLKFPDIVNTLMDEFNCYDVKYLSDYVEDPEFYYGGPVTLIRCGVLVEGDLFSKQKILEVERKLTQLRRPAVKTIQSEDGDIIDCIDIYKQPAFGHPALRNHTIQMAPTYDATKETKTMGKMDRWKKRNEEQSPTTVKQTWHKSGNCPQGTIPVRRIRKKELLRASSVKDHGRKKHSSTLSRHVSEFSDNKTVNLQRANHSKAILFTDGYRYNGAKGDIKVYNPAVELDDEYSTSQVCLINGAYYDFESVESGWAVNPSVYGDRQTRFFVYWTVDGSKKTGCFDLTCPGFVQTSHEIALGAAIYPISVPNGLPYQIIVYIYKDPVTSNWWVQYGERINVGYWPPELFVALSYHATSAEWGGEVYSSRVGTTPHTKTDMGSGHFADSVWGTSGAIRRIRIHENSPGLKFPDIVTTLMDEFNCYNVRYLSDYVEDPEFYYGGPVTLIRCGVLVEGNVFSKQKILEVERKLTQLRRPAVKTIQSEDGDIIDCIDIYKQPAFDHPALRNHTIQMRPSSHVQNDHNSSQLVSQIWQRSGSCPDGTIPIRRIRKQDLLRATSLENFGKKMPVHSSYSPTDDKGTVYINSTRVELGPQVNRSAAILLTTGYNYIGAQGDINIWTPRVESPDEFTTAQIWLKNGPGEAFESVESGWVVNPKVYGNGATRLFVYWTAAILLTTGYNYIGAQGDINIWTPRVESPDEFTTAQIWLKNGPGEAFESVESGWVVNPKVYGNGATRLFVYWTKDSYKSSGCFDLTCPGFVQTNKDIALGMVLGPVSSKMGPQYQTTFSITKEPSTGNWWVRIGQNVPVGYFPGELFYYLTRGAATLVEWGGEVFSSKVKQNHPHTGTGMGSGDFASGKLGNACYVKQVRIIDYSKQLKYPEWVGTYSDEDYCYSALNYALSLAQEPVFYFGGPGRNPPYCP</sequence>
<feature type="domain" description="Neprosin PEP catalytic" evidence="2">
    <location>
        <begin position="1030"/>
        <end position="1294"/>
    </location>
</feature>
<feature type="compositionally biased region" description="Polar residues" evidence="1">
    <location>
        <begin position="508"/>
        <end position="525"/>
    </location>
</feature>
<dbReference type="Gene3D" id="3.90.1320.10">
    <property type="entry name" value="Outer-capsid protein sigma 3, large lobe"/>
    <property type="match status" value="4"/>
</dbReference>
<protein>
    <submittedName>
        <fullName evidence="4">Uncharacterized protein LOC103320607</fullName>
    </submittedName>
</protein>
<evidence type="ECO:0000256" key="1">
    <source>
        <dbReference type="SAM" id="MobiDB-lite"/>
    </source>
</evidence>
<dbReference type="Proteomes" id="UP000694861">
    <property type="component" value="Linkage group LG2"/>
</dbReference>
<keyword evidence="3" id="KW-1185">Reference proteome</keyword>
<dbReference type="Pfam" id="PF03080">
    <property type="entry name" value="Neprosin"/>
    <property type="match status" value="4"/>
</dbReference>
<name>A0ABM0N772_PRUMU</name>
<feature type="compositionally biased region" description="Basic and acidic residues" evidence="1">
    <location>
        <begin position="491"/>
        <end position="507"/>
    </location>
</feature>
<dbReference type="PANTHER" id="PTHR31589:SF111">
    <property type="entry name" value="NEPROSIN DOMAIN-CONTAINING PROTEIN"/>
    <property type="match status" value="1"/>
</dbReference>
<dbReference type="Pfam" id="PF14365">
    <property type="entry name" value="Neprosin_AP"/>
    <property type="match status" value="3"/>
</dbReference>
<reference evidence="3" key="1">
    <citation type="journal article" date="2012" name="Nat. Commun.">
        <title>The genome of Prunus mume.</title>
        <authorList>
            <person name="Zhang Q."/>
            <person name="Chen W."/>
            <person name="Sun L."/>
            <person name="Zhao F."/>
            <person name="Huang B."/>
            <person name="Yang W."/>
            <person name="Tao Y."/>
            <person name="Wang J."/>
            <person name="Yuan Z."/>
            <person name="Fan G."/>
            <person name="Xing Z."/>
            <person name="Han C."/>
            <person name="Pan H."/>
            <person name="Zhong X."/>
            <person name="Shi W."/>
            <person name="Liang X."/>
            <person name="Du D."/>
            <person name="Sun F."/>
            <person name="Xu Z."/>
            <person name="Hao R."/>
            <person name="Lv T."/>
            <person name="Lv Y."/>
            <person name="Zheng Z."/>
            <person name="Sun M."/>
            <person name="Luo L."/>
            <person name="Cai M."/>
            <person name="Gao Y."/>
            <person name="Wang J."/>
            <person name="Yin Y."/>
            <person name="Xu X."/>
            <person name="Cheng T."/>
            <person name="Wang J."/>
        </authorList>
    </citation>
    <scope>NUCLEOTIDE SEQUENCE [LARGE SCALE GENOMIC DNA]</scope>
</reference>
<feature type="domain" description="Neprosin PEP catalytic" evidence="2">
    <location>
        <begin position="570"/>
        <end position="824"/>
    </location>
</feature>
<proteinExistence type="predicted"/>
<organism evidence="3 4">
    <name type="scientific">Prunus mume</name>
    <name type="common">Japanese apricot</name>
    <name type="synonym">Armeniaca mume</name>
    <dbReference type="NCBI Taxonomy" id="102107"/>
    <lineage>
        <taxon>Eukaryota</taxon>
        <taxon>Viridiplantae</taxon>
        <taxon>Streptophyta</taxon>
        <taxon>Embryophyta</taxon>
        <taxon>Tracheophyta</taxon>
        <taxon>Spermatophyta</taxon>
        <taxon>Magnoliopsida</taxon>
        <taxon>eudicotyledons</taxon>
        <taxon>Gunneridae</taxon>
        <taxon>Pentapetalae</taxon>
        <taxon>rosids</taxon>
        <taxon>fabids</taxon>
        <taxon>Rosales</taxon>
        <taxon>Rosaceae</taxon>
        <taxon>Amygdaloideae</taxon>
        <taxon>Amygdaleae</taxon>
        <taxon>Prunus</taxon>
    </lineage>
</organism>
<accession>A0ABM0N772</accession>
<evidence type="ECO:0000259" key="2">
    <source>
        <dbReference type="PROSITE" id="PS52045"/>
    </source>
</evidence>
<gene>
    <name evidence="4" type="primary">LOC103320607</name>
</gene>
<dbReference type="PANTHER" id="PTHR31589">
    <property type="entry name" value="PROTEIN, PUTATIVE (DUF239)-RELATED-RELATED"/>
    <property type="match status" value="1"/>
</dbReference>
<dbReference type="GeneID" id="103320607"/>
<feature type="compositionally biased region" description="Polar residues" evidence="1">
    <location>
        <begin position="103"/>
        <end position="120"/>
    </location>
</feature>
<dbReference type="InterPro" id="IPR004314">
    <property type="entry name" value="Neprosin"/>
</dbReference>
<evidence type="ECO:0000313" key="4">
    <source>
        <dbReference type="RefSeq" id="XP_008220538.1"/>
    </source>
</evidence>
<evidence type="ECO:0000313" key="3">
    <source>
        <dbReference type="Proteomes" id="UP000694861"/>
    </source>
</evidence>